<dbReference type="Proteomes" id="UP000199116">
    <property type="component" value="Unassembled WGS sequence"/>
</dbReference>
<reference evidence="2" key="1">
    <citation type="submission" date="2016-10" db="EMBL/GenBank/DDBJ databases">
        <authorList>
            <person name="Varghese N."/>
            <person name="Submissions S."/>
        </authorList>
    </citation>
    <scope>NUCLEOTIDE SEQUENCE [LARGE SCALE GENOMIC DNA]</scope>
    <source>
        <strain evidence="2">DSM 23515</strain>
    </source>
</reference>
<proteinExistence type="predicted"/>
<evidence type="ECO:0000313" key="1">
    <source>
        <dbReference type="EMBL" id="SFF76696.1"/>
    </source>
</evidence>
<evidence type="ECO:0000313" key="2">
    <source>
        <dbReference type="Proteomes" id="UP000199116"/>
    </source>
</evidence>
<sequence length="125" mass="14822">MKLICRVFILVFVFSSCNKDDEIQSTDELLPRMDCIDIEEERAIIAEYIRKEGFILVPEEGCPVFRIDGDFKTEENYLDLWICNLPEEFQENNIEVIFSGYLYETFENEDVCAQIFELTEIKLRQ</sequence>
<protein>
    <submittedName>
        <fullName evidence="1">Uncharacterized protein</fullName>
    </submittedName>
</protein>
<gene>
    <name evidence="1" type="ORF">SAMN04488033_10853</name>
</gene>
<dbReference type="EMBL" id="FOOH01000008">
    <property type="protein sequence ID" value="SFF76696.1"/>
    <property type="molecule type" value="Genomic_DNA"/>
</dbReference>
<dbReference type="RefSeq" id="WP_093304048.1">
    <property type="nucleotide sequence ID" value="NZ_FOOH01000008.1"/>
</dbReference>
<dbReference type="PROSITE" id="PS51257">
    <property type="entry name" value="PROKAR_LIPOPROTEIN"/>
    <property type="match status" value="1"/>
</dbReference>
<organism evidence="1 2">
    <name type="scientific">Salegentibacter agarivorans</name>
    <dbReference type="NCBI Taxonomy" id="345907"/>
    <lineage>
        <taxon>Bacteria</taxon>
        <taxon>Pseudomonadati</taxon>
        <taxon>Bacteroidota</taxon>
        <taxon>Flavobacteriia</taxon>
        <taxon>Flavobacteriales</taxon>
        <taxon>Flavobacteriaceae</taxon>
        <taxon>Salegentibacter</taxon>
    </lineage>
</organism>
<accession>A0A1I2LI02</accession>
<keyword evidence="2" id="KW-1185">Reference proteome</keyword>
<name>A0A1I2LI02_9FLAO</name>
<dbReference type="AlphaFoldDB" id="A0A1I2LI02"/>